<protein>
    <submittedName>
        <fullName evidence="2">Uncharacterized protein</fullName>
    </submittedName>
</protein>
<keyword evidence="1" id="KW-1133">Transmembrane helix</keyword>
<gene>
    <name evidence="2" type="ORF">GCM10007935_01800</name>
</gene>
<feature type="transmembrane region" description="Helical" evidence="1">
    <location>
        <begin position="26"/>
        <end position="46"/>
    </location>
</feature>
<keyword evidence="1" id="KW-0472">Membrane</keyword>
<proteinExistence type="predicted"/>
<comment type="caution">
    <text evidence="2">The sequence shown here is derived from an EMBL/GenBank/DDBJ whole genome shotgun (WGS) entry which is preliminary data.</text>
</comment>
<accession>A0ABQ6BZ20</accession>
<evidence type="ECO:0000256" key="1">
    <source>
        <dbReference type="SAM" id="Phobius"/>
    </source>
</evidence>
<organism evidence="2 3">
    <name type="scientific">Hydrogenophaga electricum</name>
    <dbReference type="NCBI Taxonomy" id="1230953"/>
    <lineage>
        <taxon>Bacteria</taxon>
        <taxon>Pseudomonadati</taxon>
        <taxon>Pseudomonadota</taxon>
        <taxon>Betaproteobacteria</taxon>
        <taxon>Burkholderiales</taxon>
        <taxon>Comamonadaceae</taxon>
        <taxon>Hydrogenophaga</taxon>
    </lineage>
</organism>
<evidence type="ECO:0000313" key="2">
    <source>
        <dbReference type="EMBL" id="GLS12754.1"/>
    </source>
</evidence>
<name>A0ABQ6BZ20_9BURK</name>
<reference evidence="3" key="1">
    <citation type="journal article" date="2019" name="Int. J. Syst. Evol. Microbiol.">
        <title>The Global Catalogue of Microorganisms (GCM) 10K type strain sequencing project: providing services to taxonomists for standard genome sequencing and annotation.</title>
        <authorList>
            <consortium name="The Broad Institute Genomics Platform"/>
            <consortium name="The Broad Institute Genome Sequencing Center for Infectious Disease"/>
            <person name="Wu L."/>
            <person name="Ma J."/>
        </authorList>
    </citation>
    <scope>NUCLEOTIDE SEQUENCE [LARGE SCALE GENOMIC DNA]</scope>
    <source>
        <strain evidence="3">NBRC 109341</strain>
    </source>
</reference>
<dbReference type="Proteomes" id="UP001156903">
    <property type="component" value="Unassembled WGS sequence"/>
</dbReference>
<dbReference type="EMBL" id="BSPB01000001">
    <property type="protein sequence ID" value="GLS12754.1"/>
    <property type="molecule type" value="Genomic_DNA"/>
</dbReference>
<sequence>MPPRVNWKGVFRELRLLATQLQPARFFALYVLLFIIVAAYVVGYIADKLGRIQ</sequence>
<dbReference type="RefSeq" id="WP_284306249.1">
    <property type="nucleotide sequence ID" value="NZ_BSPB01000001.1"/>
</dbReference>
<evidence type="ECO:0000313" key="3">
    <source>
        <dbReference type="Proteomes" id="UP001156903"/>
    </source>
</evidence>
<keyword evidence="1" id="KW-0812">Transmembrane</keyword>
<keyword evidence="3" id="KW-1185">Reference proteome</keyword>